<dbReference type="SUPFAM" id="SSF46785">
    <property type="entry name" value="Winged helix' DNA-binding domain"/>
    <property type="match status" value="1"/>
</dbReference>
<gene>
    <name evidence="1" type="ORF">HHL09_11050</name>
</gene>
<sequence length="109" mass="12507">MSTTPKPWALFSRHGHALLHLAKNPRLRLIDLARDMNMTERSVRLLIGSLGRTEFLRVVKTGRNNSYQLDLERPLMLPFEKEIPLHKLINLALNMPELLEGESPEKAAK</sequence>
<dbReference type="InterPro" id="IPR036390">
    <property type="entry name" value="WH_DNA-bd_sf"/>
</dbReference>
<dbReference type="RefSeq" id="WP_169454700.1">
    <property type="nucleotide sequence ID" value="NZ_CP051774.1"/>
</dbReference>
<dbReference type="Proteomes" id="UP000501812">
    <property type="component" value="Chromosome"/>
</dbReference>
<dbReference type="KEGG" id="luo:HHL09_11050"/>
<accession>A0A858RIP8</accession>
<dbReference type="EMBL" id="CP051774">
    <property type="protein sequence ID" value="QJE96299.1"/>
    <property type="molecule type" value="Genomic_DNA"/>
</dbReference>
<organism evidence="1 2">
    <name type="scientific">Luteolibacter luteus</name>
    <dbReference type="NCBI Taxonomy" id="2728835"/>
    <lineage>
        <taxon>Bacteria</taxon>
        <taxon>Pseudomonadati</taxon>
        <taxon>Verrucomicrobiota</taxon>
        <taxon>Verrucomicrobiia</taxon>
        <taxon>Verrucomicrobiales</taxon>
        <taxon>Verrucomicrobiaceae</taxon>
        <taxon>Luteolibacter</taxon>
    </lineage>
</organism>
<evidence type="ECO:0000313" key="1">
    <source>
        <dbReference type="EMBL" id="QJE96299.1"/>
    </source>
</evidence>
<keyword evidence="2" id="KW-1185">Reference proteome</keyword>
<name>A0A858RIP8_9BACT</name>
<dbReference type="AlphaFoldDB" id="A0A858RIP8"/>
<reference evidence="1 2" key="1">
    <citation type="submission" date="2020-04" db="EMBL/GenBank/DDBJ databases">
        <title>Luteolibacter sp. G-1-1-1 isolated from soil.</title>
        <authorList>
            <person name="Dahal R.H."/>
        </authorList>
    </citation>
    <scope>NUCLEOTIDE SEQUENCE [LARGE SCALE GENOMIC DNA]</scope>
    <source>
        <strain evidence="1 2">G-1-1-1</strain>
    </source>
</reference>
<proteinExistence type="predicted"/>
<evidence type="ECO:0008006" key="3">
    <source>
        <dbReference type="Google" id="ProtNLM"/>
    </source>
</evidence>
<protein>
    <recommendedName>
        <fullName evidence="3">ArsR family transcriptional regulator</fullName>
    </recommendedName>
</protein>
<evidence type="ECO:0000313" key="2">
    <source>
        <dbReference type="Proteomes" id="UP000501812"/>
    </source>
</evidence>